<name>A0A1I4XXK0_9ACTN</name>
<reference evidence="3 4" key="1">
    <citation type="submission" date="2016-10" db="EMBL/GenBank/DDBJ databases">
        <authorList>
            <person name="de Groot N.N."/>
        </authorList>
    </citation>
    <scope>NUCLEOTIDE SEQUENCE [LARGE SCALE GENOMIC DNA]</scope>
    <source>
        <strain evidence="3 4">DSM 43067</strain>
    </source>
</reference>
<evidence type="ECO:0000313" key="3">
    <source>
        <dbReference type="EMBL" id="SFN30466.1"/>
    </source>
</evidence>
<feature type="signal peptide" evidence="2">
    <location>
        <begin position="1"/>
        <end position="27"/>
    </location>
</feature>
<evidence type="ECO:0000313" key="4">
    <source>
        <dbReference type="Proteomes" id="UP000183413"/>
    </source>
</evidence>
<dbReference type="STRING" id="1993.SAMN04489713_1011075"/>
<feature type="compositionally biased region" description="Acidic residues" evidence="1">
    <location>
        <begin position="93"/>
        <end position="110"/>
    </location>
</feature>
<evidence type="ECO:0000256" key="1">
    <source>
        <dbReference type="SAM" id="MobiDB-lite"/>
    </source>
</evidence>
<feature type="region of interest" description="Disordered" evidence="1">
    <location>
        <begin position="27"/>
        <end position="110"/>
    </location>
</feature>
<sequence length="110" mass="10991">MATRAAIAGMTAAAMATLGLAAGFAHAQNSHPPRLGDTVQVSPPPASRGRAPAASRPARAPAGPAGPADPARSARPAPRQDVRAAPSPVPPASDDDDEVEVEADDRDADD</sequence>
<organism evidence="3 4">
    <name type="scientific">Actinomadura madurae</name>
    <dbReference type="NCBI Taxonomy" id="1993"/>
    <lineage>
        <taxon>Bacteria</taxon>
        <taxon>Bacillati</taxon>
        <taxon>Actinomycetota</taxon>
        <taxon>Actinomycetes</taxon>
        <taxon>Streptosporangiales</taxon>
        <taxon>Thermomonosporaceae</taxon>
        <taxon>Actinomadura</taxon>
    </lineage>
</organism>
<dbReference type="AlphaFoldDB" id="A0A1I4XXK0"/>
<feature type="compositionally biased region" description="Low complexity" evidence="1">
    <location>
        <begin position="47"/>
        <end position="86"/>
    </location>
</feature>
<dbReference type="RefSeq" id="WP_075020039.1">
    <property type="nucleotide sequence ID" value="NZ_FOVH01000001.1"/>
</dbReference>
<accession>A0A1I4XXK0</accession>
<keyword evidence="2" id="KW-0732">Signal</keyword>
<gene>
    <name evidence="3" type="ORF">SAMN04489713_1011075</name>
</gene>
<protein>
    <submittedName>
        <fullName evidence="3">Uncharacterized protein</fullName>
    </submittedName>
</protein>
<feature type="chain" id="PRO_5010162413" evidence="2">
    <location>
        <begin position="28"/>
        <end position="110"/>
    </location>
</feature>
<dbReference type="Proteomes" id="UP000183413">
    <property type="component" value="Unassembled WGS sequence"/>
</dbReference>
<proteinExistence type="predicted"/>
<dbReference type="EMBL" id="FOVH01000001">
    <property type="protein sequence ID" value="SFN30466.1"/>
    <property type="molecule type" value="Genomic_DNA"/>
</dbReference>
<evidence type="ECO:0000256" key="2">
    <source>
        <dbReference type="SAM" id="SignalP"/>
    </source>
</evidence>
<keyword evidence="4" id="KW-1185">Reference proteome</keyword>
<dbReference type="InParanoid" id="A0A1I4XXK0"/>